<dbReference type="AlphaFoldDB" id="A0A0G1MIP1"/>
<dbReference type="InterPro" id="IPR024036">
    <property type="entry name" value="tRNA-dHydroUridine_Synthase_C"/>
</dbReference>
<sequence>YTPTIEEKLMVAVEQSRKYEEFFNGRYDSSNFQFFPMRKHLACYARGFEGSSSLRKRLMTAENSEQVETMVEEFLRAG</sequence>
<name>A0A0G1MIP1_9BACT</name>
<reference evidence="1 2" key="1">
    <citation type="journal article" date="2015" name="Nature">
        <title>rRNA introns, odd ribosomes, and small enigmatic genomes across a large radiation of phyla.</title>
        <authorList>
            <person name="Brown C.T."/>
            <person name="Hug L.A."/>
            <person name="Thomas B.C."/>
            <person name="Sharon I."/>
            <person name="Castelle C.J."/>
            <person name="Singh A."/>
            <person name="Wilkins M.J."/>
            <person name="Williams K.H."/>
            <person name="Banfield J.F."/>
        </authorList>
    </citation>
    <scope>NUCLEOTIDE SEQUENCE [LARGE SCALE GENOMIC DNA]</scope>
</reference>
<feature type="non-terminal residue" evidence="1">
    <location>
        <position position="1"/>
    </location>
</feature>
<evidence type="ECO:0000313" key="2">
    <source>
        <dbReference type="Proteomes" id="UP000034835"/>
    </source>
</evidence>
<proteinExistence type="predicted"/>
<comment type="caution">
    <text evidence="1">The sequence shown here is derived from an EMBL/GenBank/DDBJ whole genome shotgun (WGS) entry which is preliminary data.</text>
</comment>
<gene>
    <name evidence="1" type="ORF">UW68_C0054G0009</name>
</gene>
<dbReference type="Gene3D" id="1.10.1200.80">
    <property type="entry name" value="Putative flavin oxidoreducatase, domain 2"/>
    <property type="match status" value="1"/>
</dbReference>
<dbReference type="STRING" id="1618384.UW68_C0054G0009"/>
<accession>A0A0G1MIP1</accession>
<dbReference type="GO" id="GO:0016491">
    <property type="term" value="F:oxidoreductase activity"/>
    <property type="evidence" value="ECO:0007669"/>
    <property type="project" value="InterPro"/>
</dbReference>
<protein>
    <submittedName>
        <fullName evidence="1">tRNA-dihydrouridine synthase</fullName>
    </submittedName>
</protein>
<dbReference type="EMBL" id="LCJG01000054">
    <property type="protein sequence ID" value="KKT71859.1"/>
    <property type="molecule type" value="Genomic_DNA"/>
</dbReference>
<evidence type="ECO:0000313" key="1">
    <source>
        <dbReference type="EMBL" id="KKT71859.1"/>
    </source>
</evidence>
<organism evidence="1 2">
    <name type="scientific">Candidatus Collierbacteria bacterium GW2011_GWB1_44_6</name>
    <dbReference type="NCBI Taxonomy" id="1618384"/>
    <lineage>
        <taxon>Bacteria</taxon>
        <taxon>Candidatus Collieribacteriota</taxon>
    </lineage>
</organism>
<dbReference type="Proteomes" id="UP000034835">
    <property type="component" value="Unassembled WGS sequence"/>
</dbReference>